<dbReference type="GO" id="GO:0002764">
    <property type="term" value="P:immune response-regulating signaling pathway"/>
    <property type="evidence" value="ECO:0007669"/>
    <property type="project" value="TreeGrafter"/>
</dbReference>
<reference evidence="7" key="1">
    <citation type="submission" date="2025-08" db="UniProtKB">
        <authorList>
            <consortium name="RefSeq"/>
        </authorList>
    </citation>
    <scope>IDENTIFICATION</scope>
    <source>
        <tissue evidence="7">Muscle</tissue>
    </source>
</reference>
<dbReference type="FunFam" id="2.60.40.10:FF:000049">
    <property type="entry name" value="Leukocyte immunoglobulin-like receptor subfamily B member 1"/>
    <property type="match status" value="1"/>
</dbReference>
<feature type="region of interest" description="Disordered" evidence="4">
    <location>
        <begin position="287"/>
        <end position="311"/>
    </location>
</feature>
<keyword evidence="5" id="KW-0472">Membrane</keyword>
<organism evidence="6 7">
    <name type="scientific">Hipposideros armiger</name>
    <name type="common">Great Himalayan leaf-nosed bat</name>
    <dbReference type="NCBI Taxonomy" id="186990"/>
    <lineage>
        <taxon>Eukaryota</taxon>
        <taxon>Metazoa</taxon>
        <taxon>Chordata</taxon>
        <taxon>Craniata</taxon>
        <taxon>Vertebrata</taxon>
        <taxon>Euteleostomi</taxon>
        <taxon>Mammalia</taxon>
        <taxon>Eutheria</taxon>
        <taxon>Laurasiatheria</taxon>
        <taxon>Chiroptera</taxon>
        <taxon>Yinpterochiroptera</taxon>
        <taxon>Rhinolophoidea</taxon>
        <taxon>Hipposideridae</taxon>
        <taxon>Hipposideros</taxon>
    </lineage>
</organism>
<dbReference type="SUPFAM" id="SSF48726">
    <property type="entry name" value="Immunoglobulin"/>
    <property type="match status" value="1"/>
</dbReference>
<dbReference type="Gene3D" id="2.60.40.10">
    <property type="entry name" value="Immunoglobulins"/>
    <property type="match status" value="1"/>
</dbReference>
<dbReference type="AlphaFoldDB" id="A0A8B7PYS2"/>
<dbReference type="RefSeq" id="XP_019481316.1">
    <property type="nucleotide sequence ID" value="XM_019625771.1"/>
</dbReference>
<dbReference type="PANTHER" id="PTHR11738:SF129">
    <property type="entry name" value="LEUKOCYTE-ASSOCIATED IMMUNOGLOBULIN-LIKE RECEPTOR 1"/>
    <property type="match status" value="1"/>
</dbReference>
<evidence type="ECO:0000256" key="4">
    <source>
        <dbReference type="SAM" id="MobiDB-lite"/>
    </source>
</evidence>
<dbReference type="InterPro" id="IPR036179">
    <property type="entry name" value="Ig-like_dom_sf"/>
</dbReference>
<keyword evidence="3" id="KW-0393">Immunoglobulin domain</keyword>
<feature type="transmembrane region" description="Helical" evidence="5">
    <location>
        <begin position="187"/>
        <end position="210"/>
    </location>
</feature>
<dbReference type="Proteomes" id="UP000694851">
    <property type="component" value="Unplaced"/>
</dbReference>
<keyword evidence="1" id="KW-0732">Signal</keyword>
<evidence type="ECO:0000313" key="6">
    <source>
        <dbReference type="Proteomes" id="UP000694851"/>
    </source>
</evidence>
<dbReference type="Pfam" id="PF13895">
    <property type="entry name" value="Ig_2"/>
    <property type="match status" value="1"/>
</dbReference>
<dbReference type="GO" id="GO:0005886">
    <property type="term" value="C:plasma membrane"/>
    <property type="evidence" value="ECO:0007669"/>
    <property type="project" value="TreeGrafter"/>
</dbReference>
<evidence type="ECO:0000256" key="1">
    <source>
        <dbReference type="ARBA" id="ARBA00022729"/>
    </source>
</evidence>
<evidence type="ECO:0000256" key="3">
    <source>
        <dbReference type="ARBA" id="ARBA00023319"/>
    </source>
</evidence>
<dbReference type="PANTHER" id="PTHR11738">
    <property type="entry name" value="MHC CLASS I NK CELL RECEPTOR"/>
    <property type="match status" value="1"/>
</dbReference>
<gene>
    <name evidence="7" type="primary">LOC109372491</name>
</gene>
<dbReference type="GeneID" id="109372491"/>
<dbReference type="InterPro" id="IPR013783">
    <property type="entry name" value="Ig-like_fold"/>
</dbReference>
<dbReference type="OrthoDB" id="9838250at2759"/>
<evidence type="ECO:0000313" key="7">
    <source>
        <dbReference type="RefSeq" id="XP_019481316.1"/>
    </source>
</evidence>
<keyword evidence="5" id="KW-1133">Transmembrane helix</keyword>
<evidence type="ECO:0000256" key="5">
    <source>
        <dbReference type="SAM" id="Phobius"/>
    </source>
</evidence>
<evidence type="ECO:0000256" key="2">
    <source>
        <dbReference type="ARBA" id="ARBA00023157"/>
    </source>
</evidence>
<name>A0A8B7PYS2_HIPAR</name>
<feature type="region of interest" description="Disordered" evidence="4">
    <location>
        <begin position="156"/>
        <end position="177"/>
    </location>
</feature>
<keyword evidence="6" id="KW-1185">Reference proteome</keyword>
<dbReference type="KEGG" id="hai:109372491"/>
<keyword evidence="2" id="KW-1015">Disulfide bond</keyword>
<protein>
    <submittedName>
        <fullName evidence="7">Leukocyte-associated immunoglobulin-like receptor 1 isoform X1</fullName>
    </submittedName>
</protein>
<keyword evidence="5" id="KW-0812">Transmembrane</keyword>
<feature type="region of interest" description="Disordered" evidence="4">
    <location>
        <begin position="217"/>
        <end position="240"/>
    </location>
</feature>
<feature type="region of interest" description="Disordered" evidence="4">
    <location>
        <begin position="253"/>
        <end position="272"/>
    </location>
</feature>
<accession>A0A8B7PYS2</accession>
<dbReference type="InterPro" id="IPR050412">
    <property type="entry name" value="Ig-like_Receptors_ImmuneReg"/>
</dbReference>
<proteinExistence type="predicted"/>
<sequence>MTPHPTTLLGLALWGNRGLGVFLIRASLPVLCLGQIIHMQNGLLPRPSIRAEPGPVVARGQPVTILCRGPAGVHRFRLEQKENTPTFMDQKNIPQRGSLETEARFLIPAVSEVTAGTYRCVYMKGSDWSERSDVLELKLKDEPVPVLPSEVTSIVSSAPLTHTEPTSSAETQTSLHGSNNHGLSAKYVYILIGVSVAFLLCLLLLVFLLVHRQHQKKHGPLSNKGEEQRPQERLSPAVDTIERTPDVATVDKLPEKDREMHTPSPAAGDPQEVTYAQLDHRTLTLRADRAVSPQATEPMADSSTYAAIARR</sequence>